<dbReference type="KEGG" id="ffu:CLAFUR5_11365"/>
<accession>A0A9Q8USN5</accession>
<dbReference type="RefSeq" id="XP_047765333.1">
    <property type="nucleotide sequence ID" value="XM_047910513.1"/>
</dbReference>
<dbReference type="AlphaFoldDB" id="A0A9Q8USN5"/>
<evidence type="ECO:0000313" key="2">
    <source>
        <dbReference type="EMBL" id="UJO20967.1"/>
    </source>
</evidence>
<feature type="chain" id="PRO_5040352993" evidence="1">
    <location>
        <begin position="22"/>
        <end position="642"/>
    </location>
</feature>
<name>A0A9Q8USN5_PASFU</name>
<sequence>MKHQCSGLAMLLLGVLVGTLAAPSNRTTNDDRSGHREEKRAPPALERLQELHAAGGLVMKMMHAGPGDAAIVNLQKPPIMRKDVENDGWLHSITHDQMDTAGIATLDGFDGVEGLEFQRGGRLAHSRDRTVLEGGRFDWQTGTWMRSAWSGHGWSFRWTMSSYFNTIIVIYADSPSFWTHEDPALVQPEHGLRYEHWSDFTFREYYDLAISTRVSFITSTEAGLGLLDLPPKEHAVTFPIGSYCHQLILGTRVGDQVGRLFYQHKAKLPACSVVAIHIWDSGINAAPAVLFSTQAYHEDVETIAIQNRAFEENGANIRCGDWPVKLKPQWIPASNQDTQTVWSIHTNGLNNLQDLDSGLYVPGIAEMQQPPPHHQSTKTGEWRHTEKTENALPEAVTALHGFDGVEDVKFTGRGSSDTWRDDQPVDASDPSEWTLRTWERGAACPEFQWWMSATSNTIVAMYAESPSFSMQSEPSSALPADWWHFHWSDFTFKEFTNVKKDRRMTIPPKNIFFPKLAGPPNDIAALKICMQGLGSTSKEDAWTFPIGSFCHELIMGTKVGIQVSKLLYEHKARTGDATVIAVHVWDSGDAEIPSVLFSVRLVDNVSRNVWRKNMAYNAEDEQVCAVLWAFNLKPRWIKADHK</sequence>
<proteinExistence type="predicted"/>
<dbReference type="GeneID" id="71991243"/>
<reference evidence="2" key="1">
    <citation type="submission" date="2021-12" db="EMBL/GenBank/DDBJ databases">
        <authorList>
            <person name="Zaccaron A."/>
            <person name="Stergiopoulos I."/>
        </authorList>
    </citation>
    <scope>NUCLEOTIDE SEQUENCE</scope>
    <source>
        <strain evidence="2">Race5_Kim</strain>
    </source>
</reference>
<dbReference type="EMBL" id="CP090170">
    <property type="protein sequence ID" value="UJO20967.1"/>
    <property type="molecule type" value="Genomic_DNA"/>
</dbReference>
<gene>
    <name evidence="2" type="ORF">CLAFUR5_11365</name>
</gene>
<dbReference type="OrthoDB" id="3646570at2759"/>
<keyword evidence="3" id="KW-1185">Reference proteome</keyword>
<reference evidence="2" key="2">
    <citation type="journal article" date="2022" name="Microb. Genom.">
        <title>A chromosome-scale genome assembly of the tomato pathogen Cladosporium fulvum reveals a compartmentalized genome architecture and the presence of a dispensable chromosome.</title>
        <authorList>
            <person name="Zaccaron A.Z."/>
            <person name="Chen L.H."/>
            <person name="Samaras A."/>
            <person name="Stergiopoulos I."/>
        </authorList>
    </citation>
    <scope>NUCLEOTIDE SEQUENCE</scope>
    <source>
        <strain evidence="2">Race5_Kim</strain>
    </source>
</reference>
<evidence type="ECO:0000256" key="1">
    <source>
        <dbReference type="SAM" id="SignalP"/>
    </source>
</evidence>
<keyword evidence="1" id="KW-0732">Signal</keyword>
<organism evidence="2 3">
    <name type="scientific">Passalora fulva</name>
    <name type="common">Tomato leaf mold</name>
    <name type="synonym">Cladosporium fulvum</name>
    <dbReference type="NCBI Taxonomy" id="5499"/>
    <lineage>
        <taxon>Eukaryota</taxon>
        <taxon>Fungi</taxon>
        <taxon>Dikarya</taxon>
        <taxon>Ascomycota</taxon>
        <taxon>Pezizomycotina</taxon>
        <taxon>Dothideomycetes</taxon>
        <taxon>Dothideomycetidae</taxon>
        <taxon>Mycosphaerellales</taxon>
        <taxon>Mycosphaerellaceae</taxon>
        <taxon>Fulvia</taxon>
    </lineage>
</organism>
<protein>
    <submittedName>
        <fullName evidence="2">Uncharacterized protein</fullName>
    </submittedName>
</protein>
<evidence type="ECO:0000313" key="3">
    <source>
        <dbReference type="Proteomes" id="UP000756132"/>
    </source>
</evidence>
<dbReference type="Proteomes" id="UP000756132">
    <property type="component" value="Chromosome 8"/>
</dbReference>
<feature type="signal peptide" evidence="1">
    <location>
        <begin position="1"/>
        <end position="21"/>
    </location>
</feature>